<sequence length="308" mass="35376">MKMTKRIYFVYFSLFMFYGLIAFCSSERPVGCKKRSEEDDSKNISHRTVKGKEYITTGPVNRDYMDQKNETSELTPKISNTKLDENNGASSDASKNHIHTAKTSKTFPIFKTRIFYNTKYSDRYSSQMIPHSTTAFLNTTKQDGFVITASRSTDKTMNLYVPENNKSLTLTTNETKYKEKTTKTRIPNFQVTNRYEFSQVNPVLIGVHQQNIITKYTSDRTSISSYDSWQNNSNPPINSTAVSYQNLPPYYNRPYIPITPKYPPPPQYMITPSNMSFFSSMPPKYPPPPQYMITPSNMSLFSSMPPGC</sequence>
<evidence type="ECO:0000313" key="3">
    <source>
        <dbReference type="EMBL" id="TBU00701.1"/>
    </source>
</evidence>
<evidence type="ECO:0000313" key="4">
    <source>
        <dbReference type="Proteomes" id="UP000292362"/>
    </source>
</evidence>
<name>A0A4Q9L1L0_9MICR</name>
<reference evidence="3 4" key="1">
    <citation type="submission" date="2017-12" db="EMBL/GenBank/DDBJ databases">
        <authorList>
            <person name="Pombert J.-F."/>
            <person name="Haag K.L."/>
            <person name="Ebert D."/>
        </authorList>
    </citation>
    <scope>NUCLEOTIDE SEQUENCE [LARGE SCALE GENOMIC DNA]</scope>
    <source>
        <strain evidence="3">FI-OER-3-3</strain>
    </source>
</reference>
<feature type="compositionally biased region" description="Polar residues" evidence="1">
    <location>
        <begin position="72"/>
        <end position="93"/>
    </location>
</feature>
<dbReference type="EMBL" id="PITJ01000926">
    <property type="protein sequence ID" value="TBU00701.1"/>
    <property type="molecule type" value="Genomic_DNA"/>
</dbReference>
<feature type="region of interest" description="Disordered" evidence="1">
    <location>
        <begin position="59"/>
        <end position="95"/>
    </location>
</feature>
<keyword evidence="2" id="KW-1133">Transmembrane helix</keyword>
<keyword evidence="2" id="KW-0812">Transmembrane</keyword>
<keyword evidence="2" id="KW-0472">Membrane</keyword>
<dbReference type="Proteomes" id="UP000292362">
    <property type="component" value="Unassembled WGS sequence"/>
</dbReference>
<dbReference type="AlphaFoldDB" id="A0A4Q9L1L0"/>
<evidence type="ECO:0000256" key="2">
    <source>
        <dbReference type="SAM" id="Phobius"/>
    </source>
</evidence>
<gene>
    <name evidence="3" type="ORF">CWI37_0926p0030</name>
</gene>
<feature type="transmembrane region" description="Helical" evidence="2">
    <location>
        <begin position="7"/>
        <end position="23"/>
    </location>
</feature>
<feature type="non-terminal residue" evidence="3">
    <location>
        <position position="308"/>
    </location>
</feature>
<organism evidence="3 4">
    <name type="scientific">Hamiltosporidium tvaerminnensis</name>
    <dbReference type="NCBI Taxonomy" id="1176355"/>
    <lineage>
        <taxon>Eukaryota</taxon>
        <taxon>Fungi</taxon>
        <taxon>Fungi incertae sedis</taxon>
        <taxon>Microsporidia</taxon>
        <taxon>Dubosqiidae</taxon>
        <taxon>Hamiltosporidium</taxon>
    </lineage>
</organism>
<protein>
    <submittedName>
        <fullName evidence="3">Uncharacterized protein</fullName>
    </submittedName>
</protein>
<evidence type="ECO:0000256" key="1">
    <source>
        <dbReference type="SAM" id="MobiDB-lite"/>
    </source>
</evidence>
<proteinExistence type="predicted"/>
<accession>A0A4Q9L1L0</accession>
<dbReference type="VEuPathDB" id="MicrosporidiaDB:CWI37_0926p0030"/>
<comment type="caution">
    <text evidence="3">The sequence shown here is derived from an EMBL/GenBank/DDBJ whole genome shotgun (WGS) entry which is preliminary data.</text>
</comment>